<evidence type="ECO:0000313" key="6">
    <source>
        <dbReference type="Proteomes" id="UP000628710"/>
    </source>
</evidence>
<evidence type="ECO:0000259" key="4">
    <source>
        <dbReference type="PROSITE" id="PS50887"/>
    </source>
</evidence>
<dbReference type="GO" id="GO:0052621">
    <property type="term" value="F:diguanylate cyclase activity"/>
    <property type="evidence" value="ECO:0007669"/>
    <property type="project" value="UniProtKB-EC"/>
</dbReference>
<dbReference type="Pfam" id="PF00990">
    <property type="entry name" value="GGDEF"/>
    <property type="match status" value="1"/>
</dbReference>
<dbReference type="CDD" id="cd01949">
    <property type="entry name" value="GGDEF"/>
    <property type="match status" value="1"/>
</dbReference>
<comment type="catalytic activity">
    <reaction evidence="3">
        <text>2 GTP = 3',3'-c-di-GMP + 2 diphosphate</text>
        <dbReference type="Rhea" id="RHEA:24898"/>
        <dbReference type="ChEBI" id="CHEBI:33019"/>
        <dbReference type="ChEBI" id="CHEBI:37565"/>
        <dbReference type="ChEBI" id="CHEBI:58805"/>
        <dbReference type="EC" id="2.7.7.65"/>
    </reaction>
</comment>
<proteinExistence type="predicted"/>
<dbReference type="Gene3D" id="3.30.70.270">
    <property type="match status" value="1"/>
</dbReference>
<dbReference type="EMBL" id="JAEMNX010000003">
    <property type="protein sequence ID" value="MBJ7537284.1"/>
    <property type="molecule type" value="Genomic_DNA"/>
</dbReference>
<dbReference type="Proteomes" id="UP000628710">
    <property type="component" value="Unassembled WGS sequence"/>
</dbReference>
<keyword evidence="6" id="KW-1185">Reference proteome</keyword>
<protein>
    <recommendedName>
        <fullName evidence="2">diguanylate cyclase</fullName>
        <ecNumber evidence="2">2.7.7.65</ecNumber>
    </recommendedName>
</protein>
<dbReference type="GO" id="GO:0043709">
    <property type="term" value="P:cell adhesion involved in single-species biofilm formation"/>
    <property type="evidence" value="ECO:0007669"/>
    <property type="project" value="TreeGrafter"/>
</dbReference>
<dbReference type="SUPFAM" id="SSF55073">
    <property type="entry name" value="Nucleotide cyclase"/>
    <property type="match status" value="1"/>
</dbReference>
<dbReference type="InterPro" id="IPR043128">
    <property type="entry name" value="Rev_trsase/Diguanyl_cyclase"/>
</dbReference>
<dbReference type="InterPro" id="IPR029787">
    <property type="entry name" value="Nucleotide_cyclase"/>
</dbReference>
<comment type="cofactor">
    <cofactor evidence="1">
        <name>Mg(2+)</name>
        <dbReference type="ChEBI" id="CHEBI:18420"/>
    </cofactor>
</comment>
<evidence type="ECO:0000256" key="3">
    <source>
        <dbReference type="ARBA" id="ARBA00034247"/>
    </source>
</evidence>
<sequence>MTVHLALQKMALGDALTGIQNRHALKLFFESIKDNQENLHTLVIDIDHFKSINDQFGHETGDKILIEMTELLKSRVDSKDIYRLGGEEFLVILEEAPDNEALSLAESLRRTVEQSTFAHEETDINITVSIGVSKFQYGQAFNEFLRLADKNLYRAKNAGRNQVCSG</sequence>
<feature type="domain" description="GGDEF" evidence="4">
    <location>
        <begin position="37"/>
        <end position="166"/>
    </location>
</feature>
<evidence type="ECO:0000256" key="1">
    <source>
        <dbReference type="ARBA" id="ARBA00001946"/>
    </source>
</evidence>
<reference evidence="5" key="1">
    <citation type="submission" date="2020-12" db="EMBL/GenBank/DDBJ databases">
        <title>Marinomonas arctica sp. nov., a psychrotolerant bacterium isolated from the Arctic.</title>
        <authorList>
            <person name="Zhang Y."/>
        </authorList>
    </citation>
    <scope>NUCLEOTIDE SEQUENCE</scope>
    <source>
        <strain evidence="5">C1424</strain>
    </source>
</reference>
<name>A0A934JNL7_9GAMM</name>
<dbReference type="AlphaFoldDB" id="A0A934JNL7"/>
<dbReference type="InterPro" id="IPR050469">
    <property type="entry name" value="Diguanylate_Cyclase"/>
</dbReference>
<dbReference type="InterPro" id="IPR000160">
    <property type="entry name" value="GGDEF_dom"/>
</dbReference>
<dbReference type="GO" id="GO:1902201">
    <property type="term" value="P:negative regulation of bacterial-type flagellum-dependent cell motility"/>
    <property type="evidence" value="ECO:0007669"/>
    <property type="project" value="TreeGrafter"/>
</dbReference>
<accession>A0A934JNL7</accession>
<comment type="caution">
    <text evidence="5">The sequence shown here is derived from an EMBL/GenBank/DDBJ whole genome shotgun (WGS) entry which is preliminary data.</text>
</comment>
<dbReference type="FunFam" id="3.30.70.270:FF:000001">
    <property type="entry name" value="Diguanylate cyclase domain protein"/>
    <property type="match status" value="1"/>
</dbReference>
<dbReference type="NCBIfam" id="TIGR00254">
    <property type="entry name" value="GGDEF"/>
    <property type="match status" value="1"/>
</dbReference>
<dbReference type="PANTHER" id="PTHR45138">
    <property type="entry name" value="REGULATORY COMPONENTS OF SENSORY TRANSDUCTION SYSTEM"/>
    <property type="match status" value="1"/>
</dbReference>
<dbReference type="RefSeq" id="WP_199467415.1">
    <property type="nucleotide sequence ID" value="NZ_JAEMNX010000003.1"/>
</dbReference>
<dbReference type="SMART" id="SM00267">
    <property type="entry name" value="GGDEF"/>
    <property type="match status" value="1"/>
</dbReference>
<dbReference type="PANTHER" id="PTHR45138:SF9">
    <property type="entry name" value="DIGUANYLATE CYCLASE DGCM-RELATED"/>
    <property type="match status" value="1"/>
</dbReference>
<dbReference type="EC" id="2.7.7.65" evidence="2"/>
<evidence type="ECO:0000313" key="5">
    <source>
        <dbReference type="EMBL" id="MBJ7537284.1"/>
    </source>
</evidence>
<gene>
    <name evidence="5" type="ORF">I8J31_06275</name>
</gene>
<organism evidence="5 6">
    <name type="scientific">Marinomonas transparens</name>
    <dbReference type="NCBI Taxonomy" id="2795388"/>
    <lineage>
        <taxon>Bacteria</taxon>
        <taxon>Pseudomonadati</taxon>
        <taxon>Pseudomonadota</taxon>
        <taxon>Gammaproteobacteria</taxon>
        <taxon>Oceanospirillales</taxon>
        <taxon>Oceanospirillaceae</taxon>
        <taxon>Marinomonas</taxon>
    </lineage>
</organism>
<dbReference type="GO" id="GO:0005886">
    <property type="term" value="C:plasma membrane"/>
    <property type="evidence" value="ECO:0007669"/>
    <property type="project" value="TreeGrafter"/>
</dbReference>
<dbReference type="PROSITE" id="PS50887">
    <property type="entry name" value="GGDEF"/>
    <property type="match status" value="1"/>
</dbReference>
<evidence type="ECO:0000256" key="2">
    <source>
        <dbReference type="ARBA" id="ARBA00012528"/>
    </source>
</evidence>